<dbReference type="PROSITE" id="PS50928">
    <property type="entry name" value="ABC_TM1"/>
    <property type="match status" value="1"/>
</dbReference>
<sequence>MDLFPLYNSLRIALISTLITFFLGIFAAYYIAKAPRLLKGILDCVLTLPMVLPPTVVGFFLLIIISPNGIIGKYLFEWYNLRITMTWYAAILSTSVVAFPLMYRTARGAFESFDKNLLYAGQTLGLSNTYIFWKIIMPTCKQGILAGGVLAFARGLGEYGATSMVAGYTPNRTATISTTVYQLWRESNDALAYKWVLINLFISLAVLLAVNLLEKNQKRGN</sequence>
<dbReference type="InterPro" id="IPR000515">
    <property type="entry name" value="MetI-like"/>
</dbReference>
<dbReference type="Gene3D" id="1.10.3720.10">
    <property type="entry name" value="MetI-like"/>
    <property type="match status" value="1"/>
</dbReference>
<reference evidence="12" key="2">
    <citation type="submission" date="2021-04" db="EMBL/GenBank/DDBJ databases">
        <authorList>
            <person name="Gilroy R."/>
        </authorList>
    </citation>
    <scope>NUCLEOTIDE SEQUENCE</scope>
    <source>
        <strain evidence="12">CHK193-4272</strain>
    </source>
</reference>
<keyword evidence="4 10" id="KW-1003">Cell membrane</keyword>
<keyword evidence="8 9" id="KW-0472">Membrane</keyword>
<dbReference type="CDD" id="cd06261">
    <property type="entry name" value="TM_PBP2"/>
    <property type="match status" value="1"/>
</dbReference>
<gene>
    <name evidence="12" type="primary">modB</name>
    <name evidence="12" type="ORF">H9746_05165</name>
</gene>
<comment type="function">
    <text evidence="10">Part of the binding-protein-dependent transport system for molybdenum; probably responsible for the translocation of the substrate across the membrane.</text>
</comment>
<dbReference type="InterPro" id="IPR035906">
    <property type="entry name" value="MetI-like_sf"/>
</dbReference>
<comment type="similarity">
    <text evidence="2 10">Belongs to the binding-protein-dependent transport system permease family. CysTW subfamily.</text>
</comment>
<keyword evidence="3 9" id="KW-0813">Transport</keyword>
<evidence type="ECO:0000256" key="8">
    <source>
        <dbReference type="ARBA" id="ARBA00023136"/>
    </source>
</evidence>
<evidence type="ECO:0000313" key="13">
    <source>
        <dbReference type="Proteomes" id="UP000886808"/>
    </source>
</evidence>
<evidence type="ECO:0000256" key="10">
    <source>
        <dbReference type="RuleBase" id="RU365097"/>
    </source>
</evidence>
<evidence type="ECO:0000313" key="12">
    <source>
        <dbReference type="EMBL" id="HIV62213.1"/>
    </source>
</evidence>
<evidence type="ECO:0000256" key="3">
    <source>
        <dbReference type="ARBA" id="ARBA00022448"/>
    </source>
</evidence>
<feature type="transmembrane region" description="Helical" evidence="9">
    <location>
        <begin position="192"/>
        <end position="213"/>
    </location>
</feature>
<feature type="transmembrane region" description="Helical" evidence="9">
    <location>
        <begin position="44"/>
        <end position="65"/>
    </location>
</feature>
<comment type="subcellular location">
    <subcellularLocation>
        <location evidence="1 9">Cell membrane</location>
        <topology evidence="1 9">Multi-pass membrane protein</topology>
    </subcellularLocation>
</comment>
<dbReference type="GO" id="GO:0015098">
    <property type="term" value="F:molybdate ion transmembrane transporter activity"/>
    <property type="evidence" value="ECO:0007669"/>
    <property type="project" value="UniProtKB-UniRule"/>
</dbReference>
<feature type="transmembrane region" description="Helical" evidence="9">
    <location>
        <begin position="85"/>
        <end position="105"/>
    </location>
</feature>
<dbReference type="Pfam" id="PF00528">
    <property type="entry name" value="BPD_transp_1"/>
    <property type="match status" value="1"/>
</dbReference>
<evidence type="ECO:0000259" key="11">
    <source>
        <dbReference type="PROSITE" id="PS50928"/>
    </source>
</evidence>
<dbReference type="InterPro" id="IPR011867">
    <property type="entry name" value="ModB_ABC"/>
</dbReference>
<feature type="transmembrane region" description="Helical" evidence="9">
    <location>
        <begin position="12"/>
        <end position="32"/>
    </location>
</feature>
<reference evidence="12" key="1">
    <citation type="journal article" date="2021" name="PeerJ">
        <title>Extensive microbial diversity within the chicken gut microbiome revealed by metagenomics and culture.</title>
        <authorList>
            <person name="Gilroy R."/>
            <person name="Ravi A."/>
            <person name="Getino M."/>
            <person name="Pursley I."/>
            <person name="Horton D.L."/>
            <person name="Alikhan N.F."/>
            <person name="Baker D."/>
            <person name="Gharbi K."/>
            <person name="Hall N."/>
            <person name="Watson M."/>
            <person name="Adriaenssens E.M."/>
            <person name="Foster-Nyarko E."/>
            <person name="Jarju S."/>
            <person name="Secka A."/>
            <person name="Antonio M."/>
            <person name="Oren A."/>
            <person name="Chaudhuri R.R."/>
            <person name="La Ragione R."/>
            <person name="Hildebrand F."/>
            <person name="Pallen M.J."/>
        </authorList>
    </citation>
    <scope>NUCLEOTIDE SEQUENCE</scope>
    <source>
        <strain evidence="12">CHK193-4272</strain>
    </source>
</reference>
<keyword evidence="5 10" id="KW-0500">Molybdenum</keyword>
<dbReference type="EMBL" id="DXIE01000032">
    <property type="protein sequence ID" value="HIV62213.1"/>
    <property type="molecule type" value="Genomic_DNA"/>
</dbReference>
<keyword evidence="7 9" id="KW-1133">Transmembrane helix</keyword>
<dbReference type="PANTHER" id="PTHR30183:SF3">
    <property type="entry name" value="MOLYBDENUM TRANSPORT SYSTEM PERMEASE PROTEIN MODB"/>
    <property type="match status" value="1"/>
</dbReference>
<dbReference type="GO" id="GO:0005886">
    <property type="term" value="C:plasma membrane"/>
    <property type="evidence" value="ECO:0007669"/>
    <property type="project" value="UniProtKB-SubCell"/>
</dbReference>
<evidence type="ECO:0000256" key="5">
    <source>
        <dbReference type="ARBA" id="ARBA00022505"/>
    </source>
</evidence>
<evidence type="ECO:0000256" key="2">
    <source>
        <dbReference type="ARBA" id="ARBA00007069"/>
    </source>
</evidence>
<feature type="domain" description="ABC transmembrane type-1" evidence="11">
    <location>
        <begin position="6"/>
        <end position="214"/>
    </location>
</feature>
<evidence type="ECO:0000256" key="1">
    <source>
        <dbReference type="ARBA" id="ARBA00004651"/>
    </source>
</evidence>
<accession>A0A9D1PIR2</accession>
<name>A0A9D1PIR2_9FIRM</name>
<evidence type="ECO:0000256" key="4">
    <source>
        <dbReference type="ARBA" id="ARBA00022475"/>
    </source>
</evidence>
<dbReference type="AlphaFoldDB" id="A0A9D1PIR2"/>
<dbReference type="NCBIfam" id="TIGR02141">
    <property type="entry name" value="modB_ABC"/>
    <property type="match status" value="1"/>
</dbReference>
<proteinExistence type="inferred from homology"/>
<organism evidence="12 13">
    <name type="scientific">Candidatus Butyricicoccus avistercoris</name>
    <dbReference type="NCBI Taxonomy" id="2838518"/>
    <lineage>
        <taxon>Bacteria</taxon>
        <taxon>Bacillati</taxon>
        <taxon>Bacillota</taxon>
        <taxon>Clostridia</taxon>
        <taxon>Eubacteriales</taxon>
        <taxon>Butyricicoccaceae</taxon>
        <taxon>Butyricicoccus</taxon>
    </lineage>
</organism>
<evidence type="ECO:0000256" key="6">
    <source>
        <dbReference type="ARBA" id="ARBA00022692"/>
    </source>
</evidence>
<dbReference type="Proteomes" id="UP000886808">
    <property type="component" value="Unassembled WGS sequence"/>
</dbReference>
<dbReference type="PANTHER" id="PTHR30183">
    <property type="entry name" value="MOLYBDENUM TRANSPORT SYSTEM PERMEASE PROTEIN MODB"/>
    <property type="match status" value="1"/>
</dbReference>
<keyword evidence="6 9" id="KW-0812">Transmembrane</keyword>
<protein>
    <recommendedName>
        <fullName evidence="10">Molybdenum transport system permease</fullName>
    </recommendedName>
</protein>
<evidence type="ECO:0000256" key="7">
    <source>
        <dbReference type="ARBA" id="ARBA00022989"/>
    </source>
</evidence>
<evidence type="ECO:0000256" key="9">
    <source>
        <dbReference type="RuleBase" id="RU363032"/>
    </source>
</evidence>
<feature type="transmembrane region" description="Helical" evidence="9">
    <location>
        <begin position="117"/>
        <end position="136"/>
    </location>
</feature>
<dbReference type="SUPFAM" id="SSF161098">
    <property type="entry name" value="MetI-like"/>
    <property type="match status" value="1"/>
</dbReference>
<comment type="caution">
    <text evidence="12">The sequence shown here is derived from an EMBL/GenBank/DDBJ whole genome shotgun (WGS) entry which is preliminary data.</text>
</comment>